<comment type="caution">
    <text evidence="3">The sequence shown here is derived from an EMBL/GenBank/DDBJ whole genome shotgun (WGS) entry which is preliminary data.</text>
</comment>
<evidence type="ECO:0000259" key="2">
    <source>
        <dbReference type="Pfam" id="PF07593"/>
    </source>
</evidence>
<dbReference type="InterPro" id="IPR011519">
    <property type="entry name" value="UnbV_ASPIC"/>
</dbReference>
<dbReference type="Proteomes" id="UP000617628">
    <property type="component" value="Unassembled WGS sequence"/>
</dbReference>
<dbReference type="PANTHER" id="PTHR16026">
    <property type="entry name" value="CARTILAGE ACIDIC PROTEIN 1"/>
    <property type="match status" value="1"/>
</dbReference>
<evidence type="ECO:0000313" key="3">
    <source>
        <dbReference type="EMBL" id="MBK1879407.1"/>
    </source>
</evidence>
<accession>A0A934RZ49</accession>
<protein>
    <submittedName>
        <fullName evidence="3">VCBS repeat-containing protein</fullName>
    </submittedName>
</protein>
<organism evidence="3 4">
    <name type="scientific">Pelagicoccus mobilis</name>
    <dbReference type="NCBI Taxonomy" id="415221"/>
    <lineage>
        <taxon>Bacteria</taxon>
        <taxon>Pseudomonadati</taxon>
        <taxon>Verrucomicrobiota</taxon>
        <taxon>Opitutia</taxon>
        <taxon>Puniceicoccales</taxon>
        <taxon>Pelagicoccaceae</taxon>
        <taxon>Pelagicoccus</taxon>
    </lineage>
</organism>
<gene>
    <name evidence="3" type="ORF">JIN87_21145</name>
</gene>
<dbReference type="InterPro" id="IPR028994">
    <property type="entry name" value="Integrin_alpha_N"/>
</dbReference>
<feature type="domain" description="ASPIC/UnbV" evidence="2">
    <location>
        <begin position="504"/>
        <end position="570"/>
    </location>
</feature>
<dbReference type="PANTHER" id="PTHR16026:SF0">
    <property type="entry name" value="CARTILAGE ACIDIC PROTEIN 1"/>
    <property type="match status" value="1"/>
</dbReference>
<dbReference type="Pfam" id="PF01839">
    <property type="entry name" value="FG-GAP"/>
    <property type="match status" value="1"/>
</dbReference>
<dbReference type="InterPro" id="IPR013517">
    <property type="entry name" value="FG-GAP"/>
</dbReference>
<dbReference type="Gene3D" id="2.130.10.130">
    <property type="entry name" value="Integrin alpha, N-terminal"/>
    <property type="match status" value="3"/>
</dbReference>
<dbReference type="InterPro" id="IPR027039">
    <property type="entry name" value="Crtac1"/>
</dbReference>
<keyword evidence="4" id="KW-1185">Reference proteome</keyword>
<keyword evidence="1" id="KW-0732">Signal</keyword>
<evidence type="ECO:0000313" key="4">
    <source>
        <dbReference type="Proteomes" id="UP000617628"/>
    </source>
</evidence>
<proteinExistence type="predicted"/>
<sequence length="1085" mass="119890">MPSIQITVILFFLTAVRSAFGEGILEIIPFTDDGRSEGRFVQVESGYSGVSHLNEYNHPERWTRLWHQYFLGTIGAGVALGDVDGDGFADIFAVGKDSENRLYLNKGGFQFSEEASERGILSLGKIGAGVSMLDIDNDGDLDIYATYTGFPNELYINDGKGVFVESAVSWGLDIETGSNAPSFADYDRDGDLDLYLQCNFLTASGFADGMPDLLFENQNGVFVNVTEAAGISGRGQGHAAVWWDYNEDGWPDLYVANDFEAADRLYLNNQDGTFSDVIGSVLVTSPYSAMGADIGDLDNDGVAELLVGEMATDDPEKHQRTVASIETKSIYASRTTASQYMQNMLSTRIGESQFAEIARMTGLAATDWTWAVRIADLDNDGLQDVYFNNGMIRAFHDGDLGVKSEKARTGWQRMAYFKQAPRYDERNLLYRNLGDFQFQEVGESAGVGVVGVSFSAAFADLDLDGDLDLVTSNMDAPLSVFRNDLATGSSVVVQLKGRDSNRYGIGARLKLHRAEDVLSREMTLTRGYLSTDEPVAHFGLGEQVEIDRLEIFWPSGTVQLVRGLKAGNRYLIEEVASEELEIEKADEPIFRESDFSVPSGMASIEEYFRLHPRQMLKPHTDFRSGPPILLRDLNGDGWLDLLLGGATGDETEILWNREGAGFEAGSYELFEDDFDAEDLGLLCEDLDGDGRLEVVVASGGEELDVGDEYYADRVYSLSEDGIQLERWKRSPAFPAMPTASMALVDCDGDGDLDLLAAGGSKSMRFPFHERNVVWRRGDDGFEREEKSDFAEAFAWSGNTSELLSVDWTGDGRPDLVQAVRWGAPRFGEMGDEGLVLAKEAIDEEGLAGDWSSVASGDFDGDGRMDVVLGNRGLNLRHVPSAESPLALFVPTDPIRRNLYVECYTHEGRLLPVESRILHTAQFPGLVERNTRSIEDYAKKDVFEILGSEALDEFTRFEIAETQSLILYQKEPGRFTPEALPRWVQSGQAMDILPLDYDEDGWLDLVFSLEPRAPRLWVDRPLKGHVILLRNMKGKGFEAILPKDSGLEVDGFPRHLAWGDLDGDGRSELLLTLSDGPLRIFSIGAK</sequence>
<dbReference type="AlphaFoldDB" id="A0A934RZ49"/>
<reference evidence="3" key="1">
    <citation type="submission" date="2021-01" db="EMBL/GenBank/DDBJ databases">
        <title>Modified the classification status of verrucomicrobia.</title>
        <authorList>
            <person name="Feng X."/>
        </authorList>
    </citation>
    <scope>NUCLEOTIDE SEQUENCE</scope>
    <source>
        <strain evidence="3">KCTC 13126</strain>
    </source>
</reference>
<dbReference type="Pfam" id="PF13517">
    <property type="entry name" value="FG-GAP_3"/>
    <property type="match status" value="5"/>
</dbReference>
<name>A0A934RZ49_9BACT</name>
<dbReference type="EMBL" id="JAENIL010000047">
    <property type="protein sequence ID" value="MBK1879407.1"/>
    <property type="molecule type" value="Genomic_DNA"/>
</dbReference>
<dbReference type="SUPFAM" id="SSF69318">
    <property type="entry name" value="Integrin alpha N-terminal domain"/>
    <property type="match status" value="3"/>
</dbReference>
<dbReference type="RefSeq" id="WP_200357620.1">
    <property type="nucleotide sequence ID" value="NZ_JAENIL010000047.1"/>
</dbReference>
<dbReference type="Pfam" id="PF07593">
    <property type="entry name" value="UnbV_ASPIC"/>
    <property type="match status" value="1"/>
</dbReference>
<evidence type="ECO:0000256" key="1">
    <source>
        <dbReference type="ARBA" id="ARBA00022729"/>
    </source>
</evidence>